<feature type="domain" description="Histidine-specific methyltransferase SAM-dependent" evidence="8">
    <location>
        <begin position="85"/>
        <end position="133"/>
    </location>
</feature>
<reference evidence="10 11" key="1">
    <citation type="submission" date="2016-07" db="EMBL/GenBank/DDBJ databases">
        <title>Pervasive Adenine N6-methylation of Active Genes in Fungi.</title>
        <authorList>
            <consortium name="DOE Joint Genome Institute"/>
            <person name="Mondo S.J."/>
            <person name="Dannebaum R.O."/>
            <person name="Kuo R.C."/>
            <person name="Labutti K."/>
            <person name="Haridas S."/>
            <person name="Kuo A."/>
            <person name="Salamov A."/>
            <person name="Ahrendt S.R."/>
            <person name="Lipzen A."/>
            <person name="Sullivan W."/>
            <person name="Andreopoulos W.B."/>
            <person name="Clum A."/>
            <person name="Lindquist E."/>
            <person name="Daum C."/>
            <person name="Ramamoorthy G.K."/>
            <person name="Gryganskyi A."/>
            <person name="Culley D."/>
            <person name="Magnuson J.K."/>
            <person name="James T.Y."/>
            <person name="O'Malley M.A."/>
            <person name="Stajich J.E."/>
            <person name="Spatafora J.W."/>
            <person name="Visel A."/>
            <person name="Grigoriev I.V."/>
        </authorList>
    </citation>
    <scope>NUCLEOTIDE SEQUENCE [LARGE SCALE GENOMIC DNA]</scope>
    <source>
        <strain evidence="10 11">68-887.2</strain>
    </source>
</reference>
<dbReference type="Proteomes" id="UP000193986">
    <property type="component" value="Unassembled WGS sequence"/>
</dbReference>
<feature type="domain" description="DinB-like" evidence="9">
    <location>
        <begin position="604"/>
        <end position="735"/>
    </location>
</feature>
<feature type="compositionally biased region" description="Low complexity" evidence="6">
    <location>
        <begin position="12"/>
        <end position="24"/>
    </location>
</feature>
<dbReference type="GO" id="GO:0032259">
    <property type="term" value="P:methylation"/>
    <property type="evidence" value="ECO:0007669"/>
    <property type="project" value="UniProtKB-KW"/>
</dbReference>
<dbReference type="Pfam" id="PF10017">
    <property type="entry name" value="Methyltransf_33"/>
    <property type="match status" value="3"/>
</dbReference>
<sequence>MSPKSAKPDRYTTSTRPSSSSSFLTTTTTINHTISSSMSPINIFSLPSRAGPTTSLRDEIEAGLAGRSEPIVPGNRTEDRRWSFKRNIPTVVLYDEQGLKLYDRITSDAPEYYLFPDEMNLLKTHGPAIARAMGFPGRDEKDQDQDEEQEEERDHDRHPQKPWKPARWGDAAVGKWNNGVNGEEGLGGGWQRGWDVVELGAGALRKTAYLLTALSSALPSRPSNADSLPPPITYHPLDLSRPELHRVLGEMDEAFGQKFKGKIDCIGLHGDYDGGLQFIREGRLASLRNSFRGRSTLFNNNSAINDESSPDFVARIDKALGNSPPLSPNSTAIVTPGPEVSPLPSGITDDMSRCSMTDESGTWSPVEDSESLAPIPPRAASPIFNSDRPLHLVFLGSSIGNFSRETAAPFLKSLPLRKGDSLLLGLDGRPVPGEAGNKKVTLAYNDPAGHTRAFEEHGWEVVRKELGLENDPGVEFVGRYNDLLGRHEAYFRSKGRQTLHLPNKNVDVTLEEGELLNIEWSYKYSLLEALELFEQADLRVVDSWKAPDSEYRLWLLERPYVHFSASSSTLLSNTDNPAIMDNFKGVPKWEEWLELWKLWDHITLDMIPPSMLHKKPIDLRHICLFYLGHIPTFLDIHLTRMTNGSHTEPEHFKDIFERGIDPDVDDPTKIHSHSEVPVEEADWPALDEILAFRDRVRQRLRGIYNQINDGQLTMSRHIGRVLFMTFEHEAMHAETLLYMLFQAPFTLPPTAVAKPQWEVLAKRWEAEATPKEVISLSGGTVVMGHDDLEEEDKAFPDKNGWADHEFGWDNENPKIEVEVKPFKVDSLPVSNGEYRAFLESIDVKLTAKIAPASWVEVDGVWHVRTLYGPVAFEHAAKWPLMASKNELDAFARSKGGRLPTEAELRFLWTTPEGPRPAGVAANVGFKNWHLIPPANTVRDHSGAILHGHNGGVWEWTDTPFAGYEGYVGSEIYPGYSADFFDGKHYVVLGGSFTTISSIAQRPSFRNWYQANYRFAFIGGRVAYDV</sequence>
<keyword evidence="1" id="KW-0489">Methyltransferase</keyword>
<dbReference type="SUPFAM" id="SSF109854">
    <property type="entry name" value="DinB/YfiT-like putative metalloenzymes"/>
    <property type="match status" value="1"/>
</dbReference>
<dbReference type="InterPro" id="IPR005532">
    <property type="entry name" value="SUMF_dom"/>
</dbReference>
<name>A0A1Y2AEB5_9TREE</name>
<feature type="region of interest" description="Disordered" evidence="6">
    <location>
        <begin position="355"/>
        <end position="374"/>
    </location>
</feature>
<dbReference type="GO" id="GO:0008168">
    <property type="term" value="F:methyltransferase activity"/>
    <property type="evidence" value="ECO:0007669"/>
    <property type="project" value="UniProtKB-KW"/>
</dbReference>
<feature type="region of interest" description="Disordered" evidence="6">
    <location>
        <begin position="1"/>
        <end position="24"/>
    </location>
</feature>
<comment type="caution">
    <text evidence="10">The sequence shown here is derived from an EMBL/GenBank/DDBJ whole genome shotgun (WGS) entry which is preliminary data.</text>
</comment>
<dbReference type="Gene3D" id="3.90.1580.10">
    <property type="entry name" value="paralog of FGE (formylglycine-generating enzyme)"/>
    <property type="match status" value="1"/>
</dbReference>
<evidence type="ECO:0000256" key="1">
    <source>
        <dbReference type="ARBA" id="ARBA00022603"/>
    </source>
</evidence>
<dbReference type="InterPro" id="IPR024775">
    <property type="entry name" value="DinB-like"/>
</dbReference>
<dbReference type="InterPro" id="IPR019257">
    <property type="entry name" value="MeTrfase_dom"/>
</dbReference>
<evidence type="ECO:0008006" key="12">
    <source>
        <dbReference type="Google" id="ProtNLM"/>
    </source>
</evidence>
<evidence type="ECO:0000313" key="11">
    <source>
        <dbReference type="Proteomes" id="UP000193986"/>
    </source>
</evidence>
<evidence type="ECO:0000259" key="8">
    <source>
        <dbReference type="Pfam" id="PF10017"/>
    </source>
</evidence>
<dbReference type="Pfam" id="PF03781">
    <property type="entry name" value="FGE-sulfatase"/>
    <property type="match status" value="1"/>
</dbReference>
<comment type="pathway">
    <text evidence="5">Amino-acid biosynthesis; ergothioneine biosynthesis.</text>
</comment>
<dbReference type="InterPro" id="IPR034660">
    <property type="entry name" value="DinB/YfiT-like"/>
</dbReference>
<evidence type="ECO:0000256" key="2">
    <source>
        <dbReference type="ARBA" id="ARBA00022679"/>
    </source>
</evidence>
<keyword evidence="3" id="KW-0560">Oxidoreductase</keyword>
<evidence type="ECO:0000313" key="10">
    <source>
        <dbReference type="EMBL" id="ORY20909.1"/>
    </source>
</evidence>
<feature type="compositionally biased region" description="Basic and acidic residues" evidence="6">
    <location>
        <begin position="1"/>
        <end position="10"/>
    </location>
</feature>
<evidence type="ECO:0000256" key="6">
    <source>
        <dbReference type="SAM" id="MobiDB-lite"/>
    </source>
</evidence>
<accession>A0A1Y2AEB5</accession>
<dbReference type="Pfam" id="PF12867">
    <property type="entry name" value="DinB_2"/>
    <property type="match status" value="1"/>
</dbReference>
<dbReference type="InterPro" id="IPR016187">
    <property type="entry name" value="CTDL_fold"/>
</dbReference>
<dbReference type="PANTHER" id="PTHR43397:SF1">
    <property type="entry name" value="ERGOTHIONEINE BIOSYNTHESIS PROTEIN 1"/>
    <property type="match status" value="1"/>
</dbReference>
<dbReference type="EMBL" id="MCFC01000122">
    <property type="protein sequence ID" value="ORY20909.1"/>
    <property type="molecule type" value="Genomic_DNA"/>
</dbReference>
<gene>
    <name evidence="10" type="ORF">BCR39DRAFT_554493</name>
</gene>
<feature type="domain" description="Histidine-specific methyltransferase SAM-dependent" evidence="8">
    <location>
        <begin position="386"/>
        <end position="557"/>
    </location>
</feature>
<protein>
    <recommendedName>
        <fullName evidence="12">C-type lectin protein</fullName>
    </recommendedName>
</protein>
<proteinExistence type="predicted"/>
<dbReference type="InterPro" id="IPR051128">
    <property type="entry name" value="EgtD_Methyltrsf_superfamily"/>
</dbReference>
<dbReference type="PANTHER" id="PTHR43397">
    <property type="entry name" value="ERGOTHIONEINE BIOSYNTHESIS PROTEIN 1"/>
    <property type="match status" value="1"/>
</dbReference>
<organism evidence="10 11">
    <name type="scientific">Naematelia encephala</name>
    <dbReference type="NCBI Taxonomy" id="71784"/>
    <lineage>
        <taxon>Eukaryota</taxon>
        <taxon>Fungi</taxon>
        <taxon>Dikarya</taxon>
        <taxon>Basidiomycota</taxon>
        <taxon>Agaricomycotina</taxon>
        <taxon>Tremellomycetes</taxon>
        <taxon>Tremellales</taxon>
        <taxon>Naemateliaceae</taxon>
        <taxon>Naematelia</taxon>
    </lineage>
</organism>
<feature type="compositionally biased region" description="Acidic residues" evidence="6">
    <location>
        <begin position="142"/>
        <end position="151"/>
    </location>
</feature>
<dbReference type="STRING" id="71784.A0A1Y2AEB5"/>
<dbReference type="InterPro" id="IPR042095">
    <property type="entry name" value="SUMF_sf"/>
</dbReference>
<dbReference type="OrthoDB" id="659at2759"/>
<evidence type="ECO:0000259" key="7">
    <source>
        <dbReference type="Pfam" id="PF03781"/>
    </source>
</evidence>
<keyword evidence="4" id="KW-0408">Iron</keyword>
<feature type="domain" description="Histidine-specific methyltransferase SAM-dependent" evidence="8">
    <location>
        <begin position="195"/>
        <end position="284"/>
    </location>
</feature>
<dbReference type="AlphaFoldDB" id="A0A1Y2AEB5"/>
<feature type="domain" description="Sulfatase-modifying factor enzyme-like" evidence="7">
    <location>
        <begin position="771"/>
        <end position="1022"/>
    </location>
</feature>
<evidence type="ECO:0000256" key="4">
    <source>
        <dbReference type="ARBA" id="ARBA00023004"/>
    </source>
</evidence>
<dbReference type="InParanoid" id="A0A1Y2AEB5"/>
<keyword evidence="2" id="KW-0808">Transferase</keyword>
<dbReference type="FunCoup" id="A0A1Y2AEB5">
    <property type="interactions" value="9"/>
</dbReference>
<dbReference type="InterPro" id="IPR029063">
    <property type="entry name" value="SAM-dependent_MTases_sf"/>
</dbReference>
<evidence type="ECO:0000256" key="3">
    <source>
        <dbReference type="ARBA" id="ARBA00023002"/>
    </source>
</evidence>
<keyword evidence="11" id="KW-1185">Reference proteome</keyword>
<dbReference type="Gene3D" id="3.40.50.150">
    <property type="entry name" value="Vaccinia Virus protein VP39"/>
    <property type="match status" value="2"/>
</dbReference>
<evidence type="ECO:0000256" key="5">
    <source>
        <dbReference type="ARBA" id="ARBA00037882"/>
    </source>
</evidence>
<evidence type="ECO:0000259" key="9">
    <source>
        <dbReference type="Pfam" id="PF12867"/>
    </source>
</evidence>
<feature type="region of interest" description="Disordered" evidence="6">
    <location>
        <begin position="131"/>
        <end position="169"/>
    </location>
</feature>
<dbReference type="SUPFAM" id="SSF56436">
    <property type="entry name" value="C-type lectin-like"/>
    <property type="match status" value="1"/>
</dbReference>